<dbReference type="OrthoDB" id="5864477at2759"/>
<dbReference type="EMBL" id="UZAH01026326">
    <property type="protein sequence ID" value="VDO78921.1"/>
    <property type="molecule type" value="Genomic_DNA"/>
</dbReference>
<organism evidence="2 3">
    <name type="scientific">Heligmosomoides polygyrus</name>
    <name type="common">Parasitic roundworm</name>
    <dbReference type="NCBI Taxonomy" id="6339"/>
    <lineage>
        <taxon>Eukaryota</taxon>
        <taxon>Metazoa</taxon>
        <taxon>Ecdysozoa</taxon>
        <taxon>Nematoda</taxon>
        <taxon>Chromadorea</taxon>
        <taxon>Rhabditida</taxon>
        <taxon>Rhabditina</taxon>
        <taxon>Rhabditomorpha</taxon>
        <taxon>Strongyloidea</taxon>
        <taxon>Heligmosomidae</taxon>
        <taxon>Heligmosomoides</taxon>
    </lineage>
</organism>
<name>A0A183FNG5_HELPZ</name>
<reference evidence="3" key="2">
    <citation type="submission" date="2019-09" db="UniProtKB">
        <authorList>
            <consortium name="WormBaseParasite"/>
        </authorList>
    </citation>
    <scope>IDENTIFICATION</scope>
</reference>
<evidence type="ECO:0000313" key="3">
    <source>
        <dbReference type="WBParaSite" id="HPBE_0000903901-mRNA-1"/>
    </source>
</evidence>
<reference evidence="1 2" key="1">
    <citation type="submission" date="2018-11" db="EMBL/GenBank/DDBJ databases">
        <authorList>
            <consortium name="Pathogen Informatics"/>
        </authorList>
    </citation>
    <scope>NUCLEOTIDE SEQUENCE [LARGE SCALE GENOMIC DNA]</scope>
</reference>
<evidence type="ECO:0000313" key="2">
    <source>
        <dbReference type="Proteomes" id="UP000050761"/>
    </source>
</evidence>
<evidence type="ECO:0000313" key="1">
    <source>
        <dbReference type="EMBL" id="VDO78921.1"/>
    </source>
</evidence>
<accession>A0A183FNG5</accession>
<accession>A0A3P7XWE8</accession>
<gene>
    <name evidence="1" type="ORF">HPBE_LOCUS9040</name>
</gene>
<dbReference type="Proteomes" id="UP000050761">
    <property type="component" value="Unassembled WGS sequence"/>
</dbReference>
<keyword evidence="2" id="KW-1185">Reference proteome</keyword>
<dbReference type="AlphaFoldDB" id="A0A183FNG5"/>
<protein>
    <submittedName>
        <fullName evidence="3">Polyphosphate kinase</fullName>
    </submittedName>
</protein>
<dbReference type="WBParaSite" id="HPBE_0000903901-mRNA-1">
    <property type="protein sequence ID" value="HPBE_0000903901-mRNA-1"/>
    <property type="gene ID" value="HPBE_0000903901"/>
</dbReference>
<proteinExistence type="predicted"/>
<sequence>MEPQGTIRVRIEEDLSLFYNNLVFQELLARRAEMERLVDLYPYEPYAIGQDIKDPSIQHFSAAKGLEATKDC</sequence>